<evidence type="ECO:0000256" key="9">
    <source>
        <dbReference type="ARBA" id="ARBA00022741"/>
    </source>
</evidence>
<evidence type="ECO:0000256" key="12">
    <source>
        <dbReference type="ARBA" id="ARBA00047899"/>
    </source>
</evidence>
<dbReference type="PROSITE" id="PS50011">
    <property type="entry name" value="PROTEIN_KINASE_DOM"/>
    <property type="match status" value="1"/>
</dbReference>
<keyword evidence="6" id="KW-0723">Serine/threonine-protein kinase</keyword>
<evidence type="ECO:0000256" key="7">
    <source>
        <dbReference type="ARBA" id="ARBA00022553"/>
    </source>
</evidence>
<dbReference type="Proteomes" id="UP000076408">
    <property type="component" value="Unassembled WGS sequence"/>
</dbReference>
<dbReference type="PROSITE" id="PS51285">
    <property type="entry name" value="AGC_KINASE_CTER"/>
    <property type="match status" value="1"/>
</dbReference>
<dbReference type="VEuPathDB" id="VectorBase:ASTE005152"/>
<comment type="catalytic activity">
    <reaction evidence="12">
        <text>L-threonyl-[protein] + ATP = O-phospho-L-threonyl-[protein] + ADP + H(+)</text>
        <dbReference type="Rhea" id="RHEA:46608"/>
        <dbReference type="Rhea" id="RHEA-COMP:11060"/>
        <dbReference type="Rhea" id="RHEA-COMP:11605"/>
        <dbReference type="ChEBI" id="CHEBI:15378"/>
        <dbReference type="ChEBI" id="CHEBI:30013"/>
        <dbReference type="ChEBI" id="CHEBI:30616"/>
        <dbReference type="ChEBI" id="CHEBI:61977"/>
        <dbReference type="ChEBI" id="CHEBI:456216"/>
        <dbReference type="EC" id="2.7.11.1"/>
    </reaction>
</comment>
<dbReference type="PANTHER" id="PTHR24351">
    <property type="entry name" value="RIBOSOMAL PROTEIN S6 KINASE"/>
    <property type="match status" value="1"/>
</dbReference>
<keyword evidence="9" id="KW-0547">Nucleotide-binding</keyword>
<dbReference type="SMART" id="SM00133">
    <property type="entry name" value="S_TK_X"/>
    <property type="match status" value="1"/>
</dbReference>
<keyword evidence="5" id="KW-0963">Cytoplasm</keyword>
<dbReference type="EC" id="2.7.11.1" evidence="4"/>
<dbReference type="PROSITE" id="PS00107">
    <property type="entry name" value="PROTEIN_KINASE_ATP"/>
    <property type="match status" value="1"/>
</dbReference>
<comment type="similarity">
    <text evidence="2">Belongs to the tektin family.</text>
</comment>
<dbReference type="InterPro" id="IPR000719">
    <property type="entry name" value="Prot_kinase_dom"/>
</dbReference>
<dbReference type="OMA" id="VDERWAY"/>
<dbReference type="AlphaFoldDB" id="A0A182XYL1"/>
<evidence type="ECO:0000256" key="14">
    <source>
        <dbReference type="SAM" id="Coils"/>
    </source>
</evidence>
<dbReference type="CDD" id="cd05584">
    <property type="entry name" value="STKc_p70S6K"/>
    <property type="match status" value="1"/>
</dbReference>
<evidence type="ECO:0000313" key="16">
    <source>
        <dbReference type="EnsemblMetazoa" id="ASTEI01297-PA"/>
    </source>
</evidence>
<protein>
    <recommendedName>
        <fullName evidence="4">non-specific serine/threonine protein kinase</fullName>
        <ecNumber evidence="4">2.7.11.1</ecNumber>
    </recommendedName>
</protein>
<accession>A0A182XYL1</accession>
<dbReference type="VEuPathDB" id="VectorBase:ASTE005832"/>
<feature type="compositionally biased region" description="Basic residues" evidence="15">
    <location>
        <begin position="397"/>
        <end position="420"/>
    </location>
</feature>
<dbReference type="GO" id="GO:0004674">
    <property type="term" value="F:protein serine/threonine kinase activity"/>
    <property type="evidence" value="ECO:0007669"/>
    <property type="project" value="UniProtKB-KW"/>
</dbReference>
<feature type="region of interest" description="Disordered" evidence="15">
    <location>
        <begin position="530"/>
        <end position="549"/>
    </location>
</feature>
<feature type="compositionally biased region" description="Basic residues" evidence="15">
    <location>
        <begin position="456"/>
        <end position="471"/>
    </location>
</feature>
<evidence type="ECO:0000313" key="17">
    <source>
        <dbReference type="Proteomes" id="UP000076408"/>
    </source>
</evidence>
<dbReference type="InterPro" id="IPR000435">
    <property type="entry name" value="Tektins"/>
</dbReference>
<reference evidence="16" key="2">
    <citation type="submission" date="2020-05" db="UniProtKB">
        <authorList>
            <consortium name="EnsemblMetazoa"/>
        </authorList>
    </citation>
    <scope>IDENTIFICATION</scope>
    <source>
        <strain evidence="16">Indian</strain>
    </source>
</reference>
<comment type="similarity">
    <text evidence="3">Belongs to the protein kinase superfamily. AGC Ser/Thr protein kinase family. S6 kinase subfamily.</text>
</comment>
<evidence type="ECO:0000256" key="6">
    <source>
        <dbReference type="ARBA" id="ARBA00022527"/>
    </source>
</evidence>
<feature type="region of interest" description="Disordered" evidence="15">
    <location>
        <begin position="397"/>
        <end position="520"/>
    </location>
</feature>
<dbReference type="FunFam" id="3.30.200.20:FF:000587">
    <property type="entry name" value="Non-specific serine/threonine protein kinase"/>
    <property type="match status" value="1"/>
</dbReference>
<dbReference type="STRING" id="30069.A0A182XYL1"/>
<keyword evidence="10" id="KW-0418">Kinase</keyword>
<dbReference type="InterPro" id="IPR011009">
    <property type="entry name" value="Kinase-like_dom_sf"/>
</dbReference>
<keyword evidence="7" id="KW-0597">Phosphoprotein</keyword>
<sequence length="925" mass="104822">MLSVVLWRIERWLAPFVDLEPELHINTNLDTEGSETIPLSEDIVNPGRIKLGPQDFELKKVLGKGGYGKVFQVRKTTGADANSYFAMKVLKKASIVRNQKDTAHTRAERNILEAVRHPFIVELVYAFQTGGKLYLILEYLSGGELFMHLEREGIFLEDTACFYLCEIILALEHLHNLGIIYRDLKPENVLLDAKGHVKLTDFGLCKEHIQEGIVTHTFCGTIEYMAPEILTRSGHGKAVDWWSLGALMYDMLTGTPPFCADNRKKTVDAILKDKLNIPGYLTPDSRDLIRRLMKRQVSQRLGSGPTDGQAVRAHPFFKNVNWDDVVKRRLDPPIKPVLVSEDDVSQFDTKFTKEIPVDSPDETTLSESVNLIFQGFTYVAPSVLEEMQTRVTIPRSPRRMPRHHHHMHHLQHHQQNHHHGSGGSSGAQGPGTSRMMGPGGGGAGGQAMENGAWKMAPHHLHHPHQHPHQHQQRVNQMVPPNQQQPIGQPAQPGHNQPQQPGQAGVSGAAGGGGSAAGSRPFNAASISRLASRTPPHLQQFAPRPSPQDEMMDVYPEMSISYESDRIIDETKHATEESKSEVDYRLKERIEDIQFRRDELQQQKKDAHVEEEALKVYKRRTIDAINTLREIAVPLCQKCIALRERRQGADLVNDGVDRELRKELDVTEGGIALLEKVLEQCGEQIRRLRATIYLLDRDLADKDRSIKIDAKNLELRPNQMELKIYAGRVPLDPYNSTDEEWIMVTNRNIEATAKEINSAQPLRSYVDQLLRQVAEDIRTQVERTNAAFRERVSEMRYTKIKLENVHKETVRQVNELTRTVTRLEREIAEKEGYVALAQTRLANRSQRPGIELCRDNVYEGLKAELAALRATIAKLDGSLVKAKATLRYLLNTQVMQEEAINLKTESLRIDEVDCITMRESFKFQSF</sequence>
<evidence type="ECO:0000256" key="10">
    <source>
        <dbReference type="ARBA" id="ARBA00022777"/>
    </source>
</evidence>
<keyword evidence="8" id="KW-0808">Transferase</keyword>
<evidence type="ECO:0000256" key="11">
    <source>
        <dbReference type="ARBA" id="ARBA00022840"/>
    </source>
</evidence>
<comment type="subcellular location">
    <subcellularLocation>
        <location evidence="1">Cytoplasm</location>
    </subcellularLocation>
</comment>
<evidence type="ECO:0000256" key="13">
    <source>
        <dbReference type="ARBA" id="ARBA00048679"/>
    </source>
</evidence>
<proteinExistence type="inferred from homology"/>
<dbReference type="GO" id="GO:0106310">
    <property type="term" value="F:protein serine kinase activity"/>
    <property type="evidence" value="ECO:0007669"/>
    <property type="project" value="RHEA"/>
</dbReference>
<dbReference type="SMART" id="SM00220">
    <property type="entry name" value="S_TKc"/>
    <property type="match status" value="1"/>
</dbReference>
<dbReference type="SUPFAM" id="SSF56112">
    <property type="entry name" value="Protein kinase-like (PK-like)"/>
    <property type="match status" value="1"/>
</dbReference>
<name>A0A182XYL1_ANOST</name>
<organism evidence="16 17">
    <name type="scientific">Anopheles stephensi</name>
    <name type="common">Indo-Pakistan malaria mosquito</name>
    <dbReference type="NCBI Taxonomy" id="30069"/>
    <lineage>
        <taxon>Eukaryota</taxon>
        <taxon>Metazoa</taxon>
        <taxon>Ecdysozoa</taxon>
        <taxon>Arthropoda</taxon>
        <taxon>Hexapoda</taxon>
        <taxon>Insecta</taxon>
        <taxon>Pterygota</taxon>
        <taxon>Neoptera</taxon>
        <taxon>Endopterygota</taxon>
        <taxon>Diptera</taxon>
        <taxon>Nematocera</taxon>
        <taxon>Culicoidea</taxon>
        <taxon>Culicidae</taxon>
        <taxon>Anophelinae</taxon>
        <taxon>Anopheles</taxon>
    </lineage>
</organism>
<dbReference type="VEuPathDB" id="VectorBase:ASTEI20_045368"/>
<dbReference type="EnsemblMetazoa" id="ASTEI01297-RA">
    <property type="protein sequence ID" value="ASTEI01297-PA"/>
    <property type="gene ID" value="ASTEI01297"/>
</dbReference>
<keyword evidence="11" id="KW-0067">ATP-binding</keyword>
<comment type="catalytic activity">
    <reaction evidence="13">
        <text>L-seryl-[protein] + ATP = O-phospho-L-seryl-[protein] + ADP + H(+)</text>
        <dbReference type="Rhea" id="RHEA:17989"/>
        <dbReference type="Rhea" id="RHEA-COMP:9863"/>
        <dbReference type="Rhea" id="RHEA-COMP:11604"/>
        <dbReference type="ChEBI" id="CHEBI:15378"/>
        <dbReference type="ChEBI" id="CHEBI:29999"/>
        <dbReference type="ChEBI" id="CHEBI:30616"/>
        <dbReference type="ChEBI" id="CHEBI:83421"/>
        <dbReference type="ChEBI" id="CHEBI:456216"/>
        <dbReference type="EC" id="2.7.11.1"/>
    </reaction>
</comment>
<dbReference type="PRINTS" id="PR00511">
    <property type="entry name" value="TEKTIN"/>
</dbReference>
<evidence type="ECO:0000256" key="5">
    <source>
        <dbReference type="ARBA" id="ARBA00022490"/>
    </source>
</evidence>
<evidence type="ECO:0000256" key="15">
    <source>
        <dbReference type="SAM" id="MobiDB-lite"/>
    </source>
</evidence>
<dbReference type="InterPro" id="IPR048256">
    <property type="entry name" value="Tektin-like"/>
</dbReference>
<evidence type="ECO:0000256" key="8">
    <source>
        <dbReference type="ARBA" id="ARBA00022679"/>
    </source>
</evidence>
<feature type="coiled-coil region" evidence="14">
    <location>
        <begin position="589"/>
        <end position="619"/>
    </location>
</feature>
<feature type="coiled-coil region" evidence="14">
    <location>
        <begin position="805"/>
        <end position="832"/>
    </location>
</feature>
<dbReference type="Gene3D" id="1.10.510.10">
    <property type="entry name" value="Transferase(Phosphotransferase) domain 1"/>
    <property type="match status" value="1"/>
</dbReference>
<dbReference type="GO" id="GO:0060294">
    <property type="term" value="P:cilium movement involved in cell motility"/>
    <property type="evidence" value="ECO:0007669"/>
    <property type="project" value="InterPro"/>
</dbReference>
<feature type="compositionally biased region" description="Low complexity" evidence="15">
    <location>
        <begin position="472"/>
        <end position="506"/>
    </location>
</feature>
<reference evidence="17" key="1">
    <citation type="journal article" date="2014" name="Genome Biol.">
        <title>Genome analysis of a major urban malaria vector mosquito, Anopheles stephensi.</title>
        <authorList>
            <person name="Jiang X."/>
            <person name="Peery A."/>
            <person name="Hall A.B."/>
            <person name="Sharma A."/>
            <person name="Chen X.G."/>
            <person name="Waterhouse R.M."/>
            <person name="Komissarov A."/>
            <person name="Riehle M.M."/>
            <person name="Shouche Y."/>
            <person name="Sharakhova M.V."/>
            <person name="Lawson D."/>
            <person name="Pakpour N."/>
            <person name="Arensburger P."/>
            <person name="Davidson V.L."/>
            <person name="Eiglmeier K."/>
            <person name="Emrich S."/>
            <person name="George P."/>
            <person name="Kennedy R.C."/>
            <person name="Mane S.P."/>
            <person name="Maslen G."/>
            <person name="Oringanje C."/>
            <person name="Qi Y."/>
            <person name="Settlage R."/>
            <person name="Tojo M."/>
            <person name="Tubio J.M."/>
            <person name="Unger M.F."/>
            <person name="Wang B."/>
            <person name="Vernick K.D."/>
            <person name="Ribeiro J.M."/>
            <person name="James A.A."/>
            <person name="Michel K."/>
            <person name="Riehle M.A."/>
            <person name="Luckhart S."/>
            <person name="Sharakhov I.V."/>
            <person name="Tu Z."/>
        </authorList>
    </citation>
    <scope>NUCLEOTIDE SEQUENCE [LARGE SCALE GENOMIC DNA]</scope>
    <source>
        <strain evidence="17">Indian</strain>
    </source>
</reference>
<dbReference type="Pfam" id="PF00433">
    <property type="entry name" value="Pkinase_C"/>
    <property type="match status" value="1"/>
</dbReference>
<dbReference type="GO" id="GO:0005524">
    <property type="term" value="F:ATP binding"/>
    <property type="evidence" value="ECO:0007669"/>
    <property type="project" value="UniProtKB-UniRule"/>
</dbReference>
<dbReference type="Gene3D" id="3.30.200.20">
    <property type="entry name" value="Phosphorylase Kinase, domain 1"/>
    <property type="match status" value="1"/>
</dbReference>
<evidence type="ECO:0000256" key="3">
    <source>
        <dbReference type="ARBA" id="ARBA00009804"/>
    </source>
</evidence>
<dbReference type="GO" id="GO:0005929">
    <property type="term" value="C:cilium"/>
    <property type="evidence" value="ECO:0007669"/>
    <property type="project" value="UniProtKB-ARBA"/>
</dbReference>
<dbReference type="Pfam" id="PF00069">
    <property type="entry name" value="Pkinase"/>
    <property type="match status" value="1"/>
</dbReference>
<keyword evidence="17" id="KW-1185">Reference proteome</keyword>
<evidence type="ECO:0000256" key="4">
    <source>
        <dbReference type="ARBA" id="ARBA00012513"/>
    </source>
</evidence>
<dbReference type="InterPro" id="IPR017892">
    <property type="entry name" value="Pkinase_C"/>
</dbReference>
<dbReference type="FunFam" id="1.10.510.10:FF:000092">
    <property type="entry name" value="Ribosomal protein S6 kinase"/>
    <property type="match status" value="1"/>
</dbReference>
<keyword evidence="14" id="KW-0175">Coiled coil</keyword>
<dbReference type="Pfam" id="PF03148">
    <property type="entry name" value="Tektin"/>
    <property type="match status" value="1"/>
</dbReference>
<dbReference type="PROSITE" id="PS00108">
    <property type="entry name" value="PROTEIN_KINASE_ST"/>
    <property type="match status" value="1"/>
</dbReference>
<dbReference type="VEuPathDB" id="VectorBase:ASTEI01297"/>
<dbReference type="GO" id="GO:0005737">
    <property type="term" value="C:cytoplasm"/>
    <property type="evidence" value="ECO:0007669"/>
    <property type="project" value="UniProtKB-SubCell"/>
</dbReference>
<evidence type="ECO:0000256" key="1">
    <source>
        <dbReference type="ARBA" id="ARBA00004496"/>
    </source>
</evidence>
<dbReference type="InterPro" id="IPR017441">
    <property type="entry name" value="Protein_kinase_ATP_BS"/>
</dbReference>
<dbReference type="InterPro" id="IPR000961">
    <property type="entry name" value="AGC-kinase_C"/>
</dbReference>
<evidence type="ECO:0000256" key="2">
    <source>
        <dbReference type="ARBA" id="ARBA00007209"/>
    </source>
</evidence>
<dbReference type="VEuPathDB" id="VectorBase:ASTEI20_038433"/>
<dbReference type="InterPro" id="IPR008271">
    <property type="entry name" value="Ser/Thr_kinase_AS"/>
</dbReference>